<reference evidence="4" key="1">
    <citation type="submission" date="2016-08" db="EMBL/GenBank/DDBJ databases">
        <authorList>
            <person name="Merda D."/>
            <person name="Briand M."/>
            <person name="Taghouti G."/>
            <person name="Carrere S."/>
            <person name="Gouzy J."/>
            <person name="Portier P."/>
            <person name="Jacques M.-A."/>
            <person name="Fischer-Le Saux M."/>
        </authorList>
    </citation>
    <scope>NUCLEOTIDE SEQUENCE [LARGE SCALE GENOMIC DNA]</scope>
    <source>
        <strain evidence="4">CFBP1817</strain>
    </source>
</reference>
<feature type="domain" description="Winged helix-turn helix" evidence="2">
    <location>
        <begin position="67"/>
        <end position="125"/>
    </location>
</feature>
<sequence>MQIVKLTGPSSPTVRRAIDGDASGGLAGIKPSRRDRAAGQGRALSPAQEASIQRIICDQRPEQVKMEFALWNRAAVTQLIEQECSMTLSVRGVGTYLARCGFTPQKPIKKADERRPEAVQARLDETYPAIEKRANAEGAQIQ</sequence>
<dbReference type="Pfam" id="PF13592">
    <property type="entry name" value="HTH_33"/>
    <property type="match status" value="1"/>
</dbReference>
<feature type="compositionally biased region" description="Basic and acidic residues" evidence="1">
    <location>
        <begin position="109"/>
        <end position="135"/>
    </location>
</feature>
<proteinExistence type="predicted"/>
<dbReference type="EMBL" id="MDEJ01000052">
    <property type="protein sequence ID" value="PPU94079.1"/>
    <property type="molecule type" value="Genomic_DNA"/>
</dbReference>
<evidence type="ECO:0000256" key="1">
    <source>
        <dbReference type="SAM" id="MobiDB-lite"/>
    </source>
</evidence>
<protein>
    <recommendedName>
        <fullName evidence="2">Winged helix-turn helix domain-containing protein</fullName>
    </recommendedName>
</protein>
<evidence type="ECO:0000259" key="2">
    <source>
        <dbReference type="Pfam" id="PF13592"/>
    </source>
</evidence>
<dbReference type="AlphaFoldDB" id="A0A2S7EPD1"/>
<dbReference type="OrthoDB" id="129174at2"/>
<feature type="region of interest" description="Disordered" evidence="1">
    <location>
        <begin position="1"/>
        <end position="45"/>
    </location>
</feature>
<organism evidence="3 4">
    <name type="scientific">Xanthomonas populi</name>
    <dbReference type="NCBI Taxonomy" id="53414"/>
    <lineage>
        <taxon>Bacteria</taxon>
        <taxon>Pseudomonadati</taxon>
        <taxon>Pseudomonadota</taxon>
        <taxon>Gammaproteobacteria</taxon>
        <taxon>Lysobacterales</taxon>
        <taxon>Lysobacteraceae</taxon>
        <taxon>Xanthomonas</taxon>
    </lineage>
</organism>
<feature type="region of interest" description="Disordered" evidence="1">
    <location>
        <begin position="108"/>
        <end position="142"/>
    </location>
</feature>
<name>A0A2S7EPD1_9XANT</name>
<gene>
    <name evidence="3" type="ORF">XpopCFBP1817_10100</name>
</gene>
<evidence type="ECO:0000313" key="3">
    <source>
        <dbReference type="EMBL" id="PPU94079.1"/>
    </source>
</evidence>
<dbReference type="InterPro" id="IPR025959">
    <property type="entry name" value="Winged_HTH_dom"/>
</dbReference>
<keyword evidence="4" id="KW-1185">Reference proteome</keyword>
<comment type="caution">
    <text evidence="3">The sequence shown here is derived from an EMBL/GenBank/DDBJ whole genome shotgun (WGS) entry which is preliminary data.</text>
</comment>
<dbReference type="Proteomes" id="UP000239939">
    <property type="component" value="Unassembled WGS sequence"/>
</dbReference>
<accession>A0A2S7EPD1</accession>
<evidence type="ECO:0000313" key="4">
    <source>
        <dbReference type="Proteomes" id="UP000239939"/>
    </source>
</evidence>